<name>A0A0N5AI05_9BILA</name>
<proteinExistence type="predicted"/>
<dbReference type="WBParaSite" id="SMUV_0000402901-mRNA-1">
    <property type="protein sequence ID" value="SMUV_0000402901-mRNA-1"/>
    <property type="gene ID" value="SMUV_0000402901"/>
</dbReference>
<evidence type="ECO:0000313" key="1">
    <source>
        <dbReference type="Proteomes" id="UP000046393"/>
    </source>
</evidence>
<reference evidence="2" key="1">
    <citation type="submission" date="2017-02" db="UniProtKB">
        <authorList>
            <consortium name="WormBaseParasite"/>
        </authorList>
    </citation>
    <scope>IDENTIFICATION</scope>
</reference>
<accession>A0A0N5AI05</accession>
<dbReference type="AlphaFoldDB" id="A0A0N5AI05"/>
<dbReference type="Proteomes" id="UP000046393">
    <property type="component" value="Unplaced"/>
</dbReference>
<evidence type="ECO:0000313" key="2">
    <source>
        <dbReference type="WBParaSite" id="SMUV_0000402901-mRNA-1"/>
    </source>
</evidence>
<organism evidence="1 2">
    <name type="scientific">Syphacia muris</name>
    <dbReference type="NCBI Taxonomy" id="451379"/>
    <lineage>
        <taxon>Eukaryota</taxon>
        <taxon>Metazoa</taxon>
        <taxon>Ecdysozoa</taxon>
        <taxon>Nematoda</taxon>
        <taxon>Chromadorea</taxon>
        <taxon>Rhabditida</taxon>
        <taxon>Spirurina</taxon>
        <taxon>Oxyuridomorpha</taxon>
        <taxon>Oxyuroidea</taxon>
        <taxon>Oxyuridae</taxon>
        <taxon>Syphacia</taxon>
    </lineage>
</organism>
<keyword evidence="1" id="KW-1185">Reference proteome</keyword>
<protein>
    <submittedName>
        <fullName evidence="2">HSL_N domain-containing protein</fullName>
    </submittedName>
</protein>
<sequence length="69" mass="7439">MSAGGDHHYDDAKLQAKGIKGILSSVQTLFSAFEEIRTDRHTNGVVTGSALSANCEMQSLYNRAMYAAC</sequence>